<dbReference type="EMBL" id="CP017637">
    <property type="protein sequence ID" value="APG14921.1"/>
    <property type="molecule type" value="Genomic_DNA"/>
</dbReference>
<dbReference type="Proteomes" id="UP000181962">
    <property type="component" value="Chromosome"/>
</dbReference>
<name>A0A1L3FNS2_BRAJP</name>
<proteinExistence type="predicted"/>
<dbReference type="AlphaFoldDB" id="A0A1L3FNS2"/>
<sequence length="69" mass="7694">MPQLPPAEDPVLQIVIEFSEGIERIPNDVLTAGQLDTSSRGYRSAVFAVMQAAPTRPRYWIALRAQTRP</sequence>
<organism evidence="1 2">
    <name type="scientific">Bradyrhizobium japonicum</name>
    <dbReference type="NCBI Taxonomy" id="375"/>
    <lineage>
        <taxon>Bacteria</taxon>
        <taxon>Pseudomonadati</taxon>
        <taxon>Pseudomonadota</taxon>
        <taxon>Alphaproteobacteria</taxon>
        <taxon>Hyphomicrobiales</taxon>
        <taxon>Nitrobacteraceae</taxon>
        <taxon>Bradyrhizobium</taxon>
    </lineage>
</organism>
<evidence type="ECO:0000313" key="1">
    <source>
        <dbReference type="EMBL" id="APG14921.1"/>
    </source>
</evidence>
<accession>A0A1L3FNS2</accession>
<evidence type="ECO:0000313" key="2">
    <source>
        <dbReference type="Proteomes" id="UP000181962"/>
    </source>
</evidence>
<protein>
    <submittedName>
        <fullName evidence="1">Uncharacterized protein</fullName>
    </submittedName>
</protein>
<reference evidence="1 2" key="1">
    <citation type="submission" date="2016-11" db="EMBL/GenBank/DDBJ databases">
        <title>Complete Genome Sequence of Bradyrhizobium sp. strain J5, an isolated from soybean nodule in Hokkaido.</title>
        <authorList>
            <person name="Kanehara K."/>
        </authorList>
    </citation>
    <scope>NUCLEOTIDE SEQUENCE [LARGE SCALE GENOMIC DNA]</scope>
    <source>
        <strain evidence="1 2">J5</strain>
    </source>
</reference>
<gene>
    <name evidence="1" type="ORF">BKD09_42000</name>
</gene>